<evidence type="ECO:0000313" key="1">
    <source>
        <dbReference type="EMBL" id="KUK83049.1"/>
    </source>
</evidence>
<sequence length="23" mass="2304">VGAANLKGFTNGQVIAEVDALCL</sequence>
<organism evidence="1 2">
    <name type="scientific">Pelotomaculum thermopropionicum</name>
    <dbReference type="NCBI Taxonomy" id="110500"/>
    <lineage>
        <taxon>Bacteria</taxon>
        <taxon>Bacillati</taxon>
        <taxon>Bacillota</taxon>
        <taxon>Clostridia</taxon>
        <taxon>Eubacteriales</taxon>
        <taxon>Desulfotomaculaceae</taxon>
        <taxon>Pelotomaculum</taxon>
    </lineage>
</organism>
<dbReference type="Proteomes" id="UP000054705">
    <property type="component" value="Unassembled WGS sequence"/>
</dbReference>
<proteinExistence type="predicted"/>
<feature type="non-terminal residue" evidence="1">
    <location>
        <position position="1"/>
    </location>
</feature>
<name>A0A117M404_9FIRM</name>
<evidence type="ECO:0000313" key="2">
    <source>
        <dbReference type="Proteomes" id="UP000054705"/>
    </source>
</evidence>
<dbReference type="EMBL" id="LGGS01000051">
    <property type="protein sequence ID" value="KUK83049.1"/>
    <property type="molecule type" value="Genomic_DNA"/>
</dbReference>
<protein>
    <submittedName>
        <fullName evidence="1">Uncharacterized protein</fullName>
    </submittedName>
</protein>
<accession>A0A117M404</accession>
<gene>
    <name evidence="1" type="ORF">XD97_0283</name>
</gene>
<dbReference type="AlphaFoldDB" id="A0A117M404"/>
<reference evidence="2" key="1">
    <citation type="journal article" date="2015" name="MBio">
        <title>Genome-Resolved Metagenomic Analysis Reveals Roles for Candidate Phyla and Other Microbial Community Members in Biogeochemical Transformations in Oil Reservoirs.</title>
        <authorList>
            <person name="Hu P."/>
            <person name="Tom L."/>
            <person name="Singh A."/>
            <person name="Thomas B.C."/>
            <person name="Baker B.J."/>
            <person name="Piceno Y.M."/>
            <person name="Andersen G.L."/>
            <person name="Banfield J.F."/>
        </authorList>
    </citation>
    <scope>NUCLEOTIDE SEQUENCE [LARGE SCALE GENOMIC DNA]</scope>
</reference>
<comment type="caution">
    <text evidence="1">The sequence shown here is derived from an EMBL/GenBank/DDBJ whole genome shotgun (WGS) entry which is preliminary data.</text>
</comment>